<accession>A0A6A6HZY6</accession>
<dbReference type="PANTHER" id="PTHR10091">
    <property type="entry name" value="ALDOSE-1-EPIMERASE"/>
    <property type="match status" value="1"/>
</dbReference>
<evidence type="ECO:0000313" key="5">
    <source>
        <dbReference type="EMBL" id="KAF2243641.1"/>
    </source>
</evidence>
<dbReference type="OrthoDB" id="274691at2759"/>
<evidence type="ECO:0000256" key="4">
    <source>
        <dbReference type="SAM" id="SignalP"/>
    </source>
</evidence>
<comment type="similarity">
    <text evidence="1">Belongs to the aldose epimerase family.</text>
</comment>
<proteinExistence type="inferred from homology"/>
<dbReference type="Pfam" id="PF01263">
    <property type="entry name" value="Aldose_epim"/>
    <property type="match status" value="1"/>
</dbReference>
<dbReference type="RefSeq" id="XP_033678645.1">
    <property type="nucleotide sequence ID" value="XM_033826112.1"/>
</dbReference>
<reference evidence="5" key="1">
    <citation type="journal article" date="2020" name="Stud. Mycol.">
        <title>101 Dothideomycetes genomes: a test case for predicting lifestyles and emergence of pathogens.</title>
        <authorList>
            <person name="Haridas S."/>
            <person name="Albert R."/>
            <person name="Binder M."/>
            <person name="Bloem J."/>
            <person name="Labutti K."/>
            <person name="Salamov A."/>
            <person name="Andreopoulos B."/>
            <person name="Baker S."/>
            <person name="Barry K."/>
            <person name="Bills G."/>
            <person name="Bluhm B."/>
            <person name="Cannon C."/>
            <person name="Castanera R."/>
            <person name="Culley D."/>
            <person name="Daum C."/>
            <person name="Ezra D."/>
            <person name="Gonzalez J."/>
            <person name="Henrissat B."/>
            <person name="Kuo A."/>
            <person name="Liang C."/>
            <person name="Lipzen A."/>
            <person name="Lutzoni F."/>
            <person name="Magnuson J."/>
            <person name="Mondo S."/>
            <person name="Nolan M."/>
            <person name="Ohm R."/>
            <person name="Pangilinan J."/>
            <person name="Park H.-J."/>
            <person name="Ramirez L."/>
            <person name="Alfaro M."/>
            <person name="Sun H."/>
            <person name="Tritt A."/>
            <person name="Yoshinaga Y."/>
            <person name="Zwiers L.-H."/>
            <person name="Turgeon B."/>
            <person name="Goodwin S."/>
            <person name="Spatafora J."/>
            <person name="Crous P."/>
            <person name="Grigoriev I."/>
        </authorList>
    </citation>
    <scope>NUCLEOTIDE SEQUENCE</scope>
    <source>
        <strain evidence="5">CBS 122368</strain>
    </source>
</reference>
<evidence type="ECO:0000256" key="3">
    <source>
        <dbReference type="ARBA" id="ARBA00023277"/>
    </source>
</evidence>
<dbReference type="InterPro" id="IPR008183">
    <property type="entry name" value="Aldose_1/G6P_1-epimerase"/>
</dbReference>
<evidence type="ECO:0000256" key="1">
    <source>
        <dbReference type="ARBA" id="ARBA00006206"/>
    </source>
</evidence>
<feature type="chain" id="PRO_5025602984" evidence="4">
    <location>
        <begin position="18"/>
        <end position="392"/>
    </location>
</feature>
<dbReference type="InterPro" id="IPR047215">
    <property type="entry name" value="Galactose_mutarotase-like"/>
</dbReference>
<keyword evidence="3" id="KW-0119">Carbohydrate metabolism</keyword>
<dbReference type="Gene3D" id="2.70.98.10">
    <property type="match status" value="1"/>
</dbReference>
<name>A0A6A6HZY6_9PLEO</name>
<dbReference type="CDD" id="cd09019">
    <property type="entry name" value="galactose_mutarotase_like"/>
    <property type="match status" value="1"/>
</dbReference>
<dbReference type="InterPro" id="IPR014718">
    <property type="entry name" value="GH-type_carb-bd"/>
</dbReference>
<keyword evidence="6" id="KW-1185">Reference proteome</keyword>
<keyword evidence="4" id="KW-0732">Signal</keyword>
<dbReference type="FunFam" id="2.70.98.10:FF:000014">
    <property type="entry name" value="Aldose 1-epimerase, putative"/>
    <property type="match status" value="1"/>
</dbReference>
<dbReference type="GO" id="GO:0004034">
    <property type="term" value="F:aldose 1-epimerase activity"/>
    <property type="evidence" value="ECO:0007669"/>
    <property type="project" value="TreeGrafter"/>
</dbReference>
<dbReference type="Proteomes" id="UP000800094">
    <property type="component" value="Unassembled WGS sequence"/>
</dbReference>
<dbReference type="GO" id="GO:0033499">
    <property type="term" value="P:galactose catabolic process via UDP-galactose, Leloir pathway"/>
    <property type="evidence" value="ECO:0007669"/>
    <property type="project" value="TreeGrafter"/>
</dbReference>
<dbReference type="GO" id="GO:0030246">
    <property type="term" value="F:carbohydrate binding"/>
    <property type="evidence" value="ECO:0007669"/>
    <property type="project" value="InterPro"/>
</dbReference>
<evidence type="ECO:0000256" key="2">
    <source>
        <dbReference type="ARBA" id="ARBA00023235"/>
    </source>
</evidence>
<dbReference type="InterPro" id="IPR011013">
    <property type="entry name" value="Gal_mutarotase_sf_dom"/>
</dbReference>
<evidence type="ECO:0000313" key="6">
    <source>
        <dbReference type="Proteomes" id="UP000800094"/>
    </source>
</evidence>
<feature type="signal peptide" evidence="4">
    <location>
        <begin position="1"/>
        <end position="17"/>
    </location>
</feature>
<gene>
    <name evidence="5" type="ORF">BU26DRAFT_492314</name>
</gene>
<organism evidence="5 6">
    <name type="scientific">Trematosphaeria pertusa</name>
    <dbReference type="NCBI Taxonomy" id="390896"/>
    <lineage>
        <taxon>Eukaryota</taxon>
        <taxon>Fungi</taxon>
        <taxon>Dikarya</taxon>
        <taxon>Ascomycota</taxon>
        <taxon>Pezizomycotina</taxon>
        <taxon>Dothideomycetes</taxon>
        <taxon>Pleosporomycetidae</taxon>
        <taxon>Pleosporales</taxon>
        <taxon>Massarineae</taxon>
        <taxon>Trematosphaeriaceae</taxon>
        <taxon>Trematosphaeria</taxon>
    </lineage>
</organism>
<dbReference type="EMBL" id="ML987204">
    <property type="protein sequence ID" value="KAF2243641.1"/>
    <property type="molecule type" value="Genomic_DNA"/>
</dbReference>
<dbReference type="PANTHER" id="PTHR10091:SF6">
    <property type="entry name" value="1-EPIMERASE, PUTATIVE (AFU_ORTHOLOGUE AFUA_3G13240)-RELATED"/>
    <property type="match status" value="1"/>
</dbReference>
<dbReference type="SUPFAM" id="SSF74650">
    <property type="entry name" value="Galactose mutarotase-like"/>
    <property type="match status" value="1"/>
</dbReference>
<dbReference type="GeneID" id="54579442"/>
<keyword evidence="2" id="KW-0413">Isomerase</keyword>
<protein>
    <submittedName>
        <fullName evidence="5">Galactose mutarotase-like protein</fullName>
    </submittedName>
</protein>
<dbReference type="AlphaFoldDB" id="A0A6A6HZY6"/>
<dbReference type="GO" id="GO:0006006">
    <property type="term" value="P:glucose metabolic process"/>
    <property type="evidence" value="ECO:0007669"/>
    <property type="project" value="TreeGrafter"/>
</dbReference>
<sequence>MMKLSAVISILAATALAQYSAPNDTIGPNADGKYEISAEGIRGLFIPYGASISNLFINDTNGIERDIVLGFDNASHYSVDQFHPHLGGVPGRYANRIKNSSFVIDGVEYHVEPNENNNNDTLHGGPDGWDYRNFTVVAHTSDSITFSIVDPDGKEGFPGEVISYITYTMTPHTWNIKMVALATTKKTPIMLSSHTYWNLDAFANPDTPTALNYTLHMPYSGQRIGTDGILIPNGTILPNELYSVNDFWSSPKQIGANFTSPDLLGNCGTNCTGYDTCYLVNRAQNGPYDWRSGGPVASLSSNFTGIQIDIFTDQDAFQVYSCGGQNGTLPIKSTQGYEGRPRVVEQFGCIVMEVEDWIDAINQPEWQRDKKNIFGPGDDPYVLEAAYVFSVN</sequence>